<keyword evidence="8 21" id="KW-0686">Riboflavin biosynthesis</keyword>
<dbReference type="GO" id="GO:0005525">
    <property type="term" value="F:GTP binding"/>
    <property type="evidence" value="ECO:0007669"/>
    <property type="project" value="UniProtKB-KW"/>
</dbReference>
<evidence type="ECO:0000256" key="15">
    <source>
        <dbReference type="ARBA" id="ARBA00023211"/>
    </source>
</evidence>
<comment type="catalytic activity">
    <reaction evidence="19 20">
        <text>GTP + 4 H2O = 2,5-diamino-6-hydroxy-4-(5-phosphoribosylamino)-pyrimidine + formate + 2 phosphate + 3 H(+)</text>
        <dbReference type="Rhea" id="RHEA:23704"/>
        <dbReference type="ChEBI" id="CHEBI:15377"/>
        <dbReference type="ChEBI" id="CHEBI:15378"/>
        <dbReference type="ChEBI" id="CHEBI:15740"/>
        <dbReference type="ChEBI" id="CHEBI:37565"/>
        <dbReference type="ChEBI" id="CHEBI:43474"/>
        <dbReference type="ChEBI" id="CHEBI:58614"/>
        <dbReference type="EC" id="3.5.4.25"/>
    </reaction>
</comment>
<feature type="binding site" evidence="20">
    <location>
        <begin position="315"/>
        <end position="317"/>
    </location>
    <ligand>
        <name>GTP</name>
        <dbReference type="ChEBI" id="CHEBI:37565"/>
    </ligand>
</feature>
<evidence type="ECO:0000259" key="22">
    <source>
        <dbReference type="Pfam" id="PF00925"/>
    </source>
</evidence>
<proteinExistence type="inferred from homology"/>
<evidence type="ECO:0000256" key="6">
    <source>
        <dbReference type="ARBA" id="ARBA00005520"/>
    </source>
</evidence>
<dbReference type="InterPro" id="IPR017945">
    <property type="entry name" value="DHBP_synth_RibB-like_a/b_dom"/>
</dbReference>
<feature type="site" description="Essential for catalytic activity" evidence="21">
    <location>
        <position position="130"/>
    </location>
</feature>
<feature type="binding site" evidence="20">
    <location>
        <position position="377"/>
    </location>
    <ligand>
        <name>GTP</name>
        <dbReference type="ChEBI" id="CHEBI:37565"/>
    </ligand>
</feature>
<evidence type="ECO:0000256" key="5">
    <source>
        <dbReference type="ARBA" id="ARBA00004904"/>
    </source>
</evidence>
<feature type="binding site" evidence="20">
    <location>
        <position position="372"/>
    </location>
    <ligand>
        <name>GTP</name>
        <dbReference type="ChEBI" id="CHEBI:37565"/>
    </ligand>
</feature>
<protein>
    <recommendedName>
        <fullName evidence="20 21">Multifunctional fusion protein</fullName>
    </recommendedName>
    <domain>
        <recommendedName>
            <fullName evidence="20">GTP cyclohydrolase-2</fullName>
            <ecNumber evidence="20">3.5.4.25</ecNumber>
        </recommendedName>
        <alternativeName>
            <fullName evidence="20">GTP cyclohydrolase II</fullName>
        </alternativeName>
    </domain>
    <domain>
        <recommendedName>
            <fullName evidence="21">3,4-dihydroxy-2-butanone 4-phosphate synthase</fullName>
            <shortName evidence="21">DHBP synthase</shortName>
            <ecNumber evidence="21">4.1.99.12</ecNumber>
        </recommendedName>
    </domain>
</protein>
<dbReference type="RefSeq" id="WP_203414010.1">
    <property type="nucleotide sequence ID" value="NZ_CP060244.1"/>
</dbReference>
<dbReference type="GO" id="GO:0008686">
    <property type="term" value="F:3,4-dihydroxy-2-butanone-4-phosphate synthase activity"/>
    <property type="evidence" value="ECO:0007669"/>
    <property type="project" value="UniProtKB-UniRule"/>
</dbReference>
<gene>
    <name evidence="23" type="primary">ribBA</name>
    <name evidence="20" type="synonym">ribA</name>
    <name evidence="21" type="synonym">ribB</name>
    <name evidence="23" type="ORF">JGUZn3_02900</name>
</gene>
<comment type="catalytic activity">
    <reaction evidence="1 21">
        <text>D-ribulose 5-phosphate = (2S)-2-hydroxy-3-oxobutyl phosphate + formate + H(+)</text>
        <dbReference type="Rhea" id="RHEA:18457"/>
        <dbReference type="ChEBI" id="CHEBI:15378"/>
        <dbReference type="ChEBI" id="CHEBI:15740"/>
        <dbReference type="ChEBI" id="CHEBI:58121"/>
        <dbReference type="ChEBI" id="CHEBI:58830"/>
        <dbReference type="EC" id="4.1.99.12"/>
    </reaction>
</comment>
<keyword evidence="13 21" id="KW-0460">Magnesium</keyword>
<keyword evidence="9 21" id="KW-0479">Metal-binding</keyword>
<keyword evidence="10 20" id="KW-0547">Nucleotide-binding</keyword>
<name>A0A7H1NP38_9PROT</name>
<evidence type="ECO:0000256" key="19">
    <source>
        <dbReference type="ARBA" id="ARBA00049295"/>
    </source>
</evidence>
<dbReference type="NCBIfam" id="TIGR00506">
    <property type="entry name" value="ribB"/>
    <property type="match status" value="1"/>
</dbReference>
<dbReference type="PANTHER" id="PTHR21327:SF18">
    <property type="entry name" value="3,4-DIHYDROXY-2-BUTANONE 4-PHOSPHATE SYNTHASE"/>
    <property type="match status" value="1"/>
</dbReference>
<accession>A0A7H1NP38</accession>
<feature type="binding site" evidence="21">
    <location>
        <position position="32"/>
    </location>
    <ligand>
        <name>Mg(2+)</name>
        <dbReference type="ChEBI" id="CHEBI:18420"/>
        <label>2</label>
    </ligand>
</feature>
<feature type="binding site" evidence="21">
    <location>
        <position position="36"/>
    </location>
    <ligand>
        <name>D-ribulose 5-phosphate</name>
        <dbReference type="ChEBI" id="CHEBI:58121"/>
    </ligand>
</feature>
<evidence type="ECO:0000256" key="21">
    <source>
        <dbReference type="HAMAP-Rule" id="MF_00180"/>
    </source>
</evidence>
<dbReference type="GO" id="GO:0009231">
    <property type="term" value="P:riboflavin biosynthetic process"/>
    <property type="evidence" value="ECO:0007669"/>
    <property type="project" value="UniProtKB-UniRule"/>
</dbReference>
<dbReference type="SUPFAM" id="SSF55821">
    <property type="entry name" value="YrdC/RibB"/>
    <property type="match status" value="1"/>
</dbReference>
<dbReference type="GO" id="GO:0030145">
    <property type="term" value="F:manganese ion binding"/>
    <property type="evidence" value="ECO:0007669"/>
    <property type="project" value="UniProtKB-UniRule"/>
</dbReference>
<dbReference type="UniPathway" id="UPA00275">
    <property type="reaction ID" value="UER00399"/>
</dbReference>
<dbReference type="NCBIfam" id="TIGR00505">
    <property type="entry name" value="ribA"/>
    <property type="match status" value="1"/>
</dbReference>
<dbReference type="GO" id="GO:0008270">
    <property type="term" value="F:zinc ion binding"/>
    <property type="evidence" value="ECO:0007669"/>
    <property type="project" value="UniProtKB-UniRule"/>
</dbReference>
<comment type="function">
    <text evidence="3 21">Catalyzes the conversion of D-ribulose 5-phosphate to formate and 3,4-dihydroxy-2-butanone 4-phosphate.</text>
</comment>
<evidence type="ECO:0000256" key="17">
    <source>
        <dbReference type="ARBA" id="ARBA00023268"/>
    </source>
</evidence>
<dbReference type="Pfam" id="PF00926">
    <property type="entry name" value="DHBP_synthase"/>
    <property type="match status" value="1"/>
</dbReference>
<dbReference type="EMBL" id="CP060244">
    <property type="protein sequence ID" value="QNT77548.1"/>
    <property type="molecule type" value="Genomic_DNA"/>
</dbReference>
<dbReference type="InterPro" id="IPR036144">
    <property type="entry name" value="RibA-like_sf"/>
</dbReference>
<keyword evidence="12 20" id="KW-0862">Zinc</keyword>
<dbReference type="AlphaFoldDB" id="A0A7H1NP38"/>
<evidence type="ECO:0000256" key="9">
    <source>
        <dbReference type="ARBA" id="ARBA00022723"/>
    </source>
</evidence>
<evidence type="ECO:0000256" key="3">
    <source>
        <dbReference type="ARBA" id="ARBA00002284"/>
    </source>
</evidence>
<dbReference type="InterPro" id="IPR000926">
    <property type="entry name" value="RibA"/>
</dbReference>
<dbReference type="InterPro" id="IPR000422">
    <property type="entry name" value="DHBP_synthase_RibB"/>
</dbReference>
<evidence type="ECO:0000256" key="8">
    <source>
        <dbReference type="ARBA" id="ARBA00022619"/>
    </source>
</evidence>
<dbReference type="InterPro" id="IPR032677">
    <property type="entry name" value="GTP_cyclohydro_II"/>
</dbReference>
<sequence length="426" mass="45936">MSISRLTPPLHKAVEAIKNGQMVILVDDENRENEGDLIMAAEHVTAEAINFMVTHGRGLVCLPLEAQQIERLGLPMMTTENLSPYKTAFTVSIEAKHGVTTGISAADRAQTIKVACSAQATAQDIVVPGHIFPLKAASGGVLERPGHTEGSIELAKMAGLSPAAVICEILSADGNMARRAELEDFAQAHNIPLLTISELVNYRMHTPVPVQLSAAAPDHTIQEVAHAKLPSQYGGHDLSIHAFRTEDGVEHVALVKGNVGEGNASEAPLIRLHSECVTGDALGSLRCDCGPQLQEALRLIAQAPCGMLVYLRGHEGRGIGLANKVKAYSLQDQGYDTVEANHMLGFPTDARDWRAATAILHKLGIHTLQLMTNNPDKVTALTQQGFQVAKRVPLEIPPNPFNKKYLQTKRTRMGHQLADLVETFTS</sequence>
<comment type="cofactor">
    <cofactor evidence="2">
        <name>Mn(2+)</name>
        <dbReference type="ChEBI" id="CHEBI:29035"/>
    </cofactor>
</comment>
<feature type="site" description="Essential for catalytic activity" evidence="21">
    <location>
        <position position="168"/>
    </location>
</feature>
<dbReference type="GO" id="GO:0000287">
    <property type="term" value="F:magnesium ion binding"/>
    <property type="evidence" value="ECO:0007669"/>
    <property type="project" value="UniProtKB-UniRule"/>
</dbReference>
<comment type="cofactor">
    <cofactor evidence="21">
        <name>Mg(2+)</name>
        <dbReference type="ChEBI" id="CHEBI:18420"/>
    </cofactor>
    <cofactor evidence="21">
        <name>Mn(2+)</name>
        <dbReference type="ChEBI" id="CHEBI:29035"/>
    </cofactor>
    <text evidence="21">Binds 2 divalent metal cations per subunit. Magnesium or manganese.</text>
</comment>
<feature type="binding site" evidence="21">
    <location>
        <begin position="31"/>
        <end position="32"/>
    </location>
    <ligand>
        <name>D-ribulose 5-phosphate</name>
        <dbReference type="ChEBI" id="CHEBI:58121"/>
    </ligand>
</feature>
<evidence type="ECO:0000256" key="16">
    <source>
        <dbReference type="ARBA" id="ARBA00023239"/>
    </source>
</evidence>
<feature type="binding site" evidence="21">
    <location>
        <position position="32"/>
    </location>
    <ligand>
        <name>Mg(2+)</name>
        <dbReference type="ChEBI" id="CHEBI:18420"/>
        <label>1</label>
    </ligand>
</feature>
<feature type="binding site" evidence="20">
    <location>
        <position position="337"/>
    </location>
    <ligand>
        <name>GTP</name>
        <dbReference type="ChEBI" id="CHEBI:37565"/>
    </ligand>
</feature>
<feature type="active site" description="Nucleophile" evidence="20">
    <location>
        <position position="351"/>
    </location>
</feature>
<feature type="binding site" evidence="21">
    <location>
        <position position="147"/>
    </location>
    <ligand>
        <name>Mg(2+)</name>
        <dbReference type="ChEBI" id="CHEBI:18420"/>
        <label>2</label>
    </ligand>
</feature>
<dbReference type="GO" id="GO:0003935">
    <property type="term" value="F:GTP cyclohydrolase II activity"/>
    <property type="evidence" value="ECO:0007669"/>
    <property type="project" value="UniProtKB-UniRule"/>
</dbReference>
<keyword evidence="14 20" id="KW-0342">GTP-binding</keyword>
<evidence type="ECO:0000256" key="20">
    <source>
        <dbReference type="HAMAP-Rule" id="MF_00179"/>
    </source>
</evidence>
<comment type="pathway">
    <text evidence="4 20">Cofactor biosynthesis; riboflavin biosynthesis; 5-amino-6-(D-ribitylamino)uracil from GTP: step 1/4.</text>
</comment>
<comment type="subunit">
    <text evidence="21">Homodimer.</text>
</comment>
<dbReference type="PIRSF" id="PIRSF001259">
    <property type="entry name" value="RibA"/>
    <property type="match status" value="1"/>
</dbReference>
<dbReference type="KEGG" id="ebla:JGUZn3_02900"/>
<evidence type="ECO:0000256" key="7">
    <source>
        <dbReference type="ARBA" id="ARBA00008976"/>
    </source>
</evidence>
<dbReference type="EC" id="3.5.4.25" evidence="20"/>
<keyword evidence="16 21" id="KW-0456">Lyase</keyword>
<dbReference type="CDD" id="cd00641">
    <property type="entry name" value="GTP_cyclohydro2"/>
    <property type="match status" value="1"/>
</dbReference>
<keyword evidence="15 21" id="KW-0464">Manganese</keyword>
<evidence type="ECO:0000256" key="12">
    <source>
        <dbReference type="ARBA" id="ARBA00022833"/>
    </source>
</evidence>
<keyword evidence="11 20" id="KW-0378">Hydrolase</keyword>
<evidence type="ECO:0000256" key="13">
    <source>
        <dbReference type="ARBA" id="ARBA00022842"/>
    </source>
</evidence>
<organism evidence="23 24">
    <name type="scientific">Entomobacter blattae</name>
    <dbReference type="NCBI Taxonomy" id="2762277"/>
    <lineage>
        <taxon>Bacteria</taxon>
        <taxon>Pseudomonadati</taxon>
        <taxon>Pseudomonadota</taxon>
        <taxon>Alphaproteobacteria</taxon>
        <taxon>Acetobacterales</taxon>
        <taxon>Acetobacteraceae</taxon>
        <taxon>Entomobacter</taxon>
    </lineage>
</organism>
<dbReference type="Proteomes" id="UP000516349">
    <property type="component" value="Chromosome"/>
</dbReference>
<evidence type="ECO:0000313" key="23">
    <source>
        <dbReference type="EMBL" id="QNT77548.1"/>
    </source>
</evidence>
<feature type="active site" description="Proton acceptor" evidence="20">
    <location>
        <position position="349"/>
    </location>
</feature>
<evidence type="ECO:0000256" key="11">
    <source>
        <dbReference type="ARBA" id="ARBA00022801"/>
    </source>
</evidence>
<evidence type="ECO:0000256" key="14">
    <source>
        <dbReference type="ARBA" id="ARBA00023134"/>
    </source>
</evidence>
<dbReference type="SUPFAM" id="SSF142695">
    <property type="entry name" value="RibA-like"/>
    <property type="match status" value="1"/>
</dbReference>
<keyword evidence="17" id="KW-0511">Multifunctional enzyme</keyword>
<comment type="cofactor">
    <cofactor evidence="20">
        <name>Zn(2+)</name>
        <dbReference type="ChEBI" id="CHEBI:29105"/>
    </cofactor>
    <text evidence="20">Binds 1 zinc ion per subunit.</text>
</comment>
<dbReference type="GO" id="GO:0005829">
    <property type="term" value="C:cytosol"/>
    <property type="evidence" value="ECO:0007669"/>
    <property type="project" value="TreeGrafter"/>
</dbReference>
<evidence type="ECO:0000256" key="1">
    <source>
        <dbReference type="ARBA" id="ARBA00000141"/>
    </source>
</evidence>
<feature type="domain" description="GTP cyclohydrolase II" evidence="22">
    <location>
        <begin position="224"/>
        <end position="393"/>
    </location>
</feature>
<dbReference type="FunFam" id="3.90.870.10:FF:000001">
    <property type="entry name" value="Riboflavin biosynthesis protein RibBA"/>
    <property type="match status" value="1"/>
</dbReference>
<feature type="binding site" evidence="21">
    <location>
        <begin position="144"/>
        <end position="148"/>
    </location>
    <ligand>
        <name>D-ribulose 5-phosphate</name>
        <dbReference type="ChEBI" id="CHEBI:58121"/>
    </ligand>
</feature>
<feature type="binding site" evidence="20">
    <location>
        <begin position="271"/>
        <end position="275"/>
    </location>
    <ligand>
        <name>GTP</name>
        <dbReference type="ChEBI" id="CHEBI:37565"/>
    </ligand>
</feature>
<dbReference type="Gene3D" id="3.90.870.10">
    <property type="entry name" value="DHBP synthase"/>
    <property type="match status" value="1"/>
</dbReference>
<evidence type="ECO:0000256" key="18">
    <source>
        <dbReference type="ARBA" id="ARBA00043932"/>
    </source>
</evidence>
<evidence type="ECO:0000256" key="10">
    <source>
        <dbReference type="ARBA" id="ARBA00022741"/>
    </source>
</evidence>
<reference evidence="23 24" key="1">
    <citation type="submission" date="2020-08" db="EMBL/GenBank/DDBJ databases">
        <title>Complete genome sequence of Entomobacter blattae G55GP.</title>
        <authorList>
            <person name="Poehlein A."/>
            <person name="Guzman J."/>
            <person name="Daniel R."/>
            <person name="Vilcinskas A."/>
        </authorList>
    </citation>
    <scope>NUCLEOTIDE SEQUENCE [LARGE SCALE GENOMIC DNA]</scope>
    <source>
        <strain evidence="23 24">G55GP</strain>
    </source>
</reference>
<comment type="similarity">
    <text evidence="21">Belongs to the DHBP synthase family.</text>
</comment>
<dbReference type="HAMAP" id="MF_00180">
    <property type="entry name" value="RibB"/>
    <property type="match status" value="1"/>
</dbReference>
<feature type="binding site" evidence="20">
    <location>
        <position position="292"/>
    </location>
    <ligand>
        <name>GTP</name>
        <dbReference type="ChEBI" id="CHEBI:37565"/>
    </ligand>
</feature>
<feature type="binding site" evidence="20">
    <location>
        <position position="276"/>
    </location>
    <ligand>
        <name>Zn(2+)</name>
        <dbReference type="ChEBI" id="CHEBI:29105"/>
        <note>catalytic</note>
    </ligand>
</feature>
<dbReference type="HAMAP" id="MF_00179">
    <property type="entry name" value="RibA"/>
    <property type="match status" value="1"/>
</dbReference>
<dbReference type="Pfam" id="PF00925">
    <property type="entry name" value="GTP_cyclohydro2"/>
    <property type="match status" value="1"/>
</dbReference>
<dbReference type="EC" id="4.1.99.12" evidence="21"/>
<feature type="binding site" evidence="20">
    <location>
        <position position="287"/>
    </location>
    <ligand>
        <name>Zn(2+)</name>
        <dbReference type="ChEBI" id="CHEBI:29105"/>
        <note>catalytic</note>
    </ligand>
</feature>
<keyword evidence="24" id="KW-1185">Reference proteome</keyword>
<comment type="similarity">
    <text evidence="6">In the N-terminal section; belongs to the DHBP synthase family.</text>
</comment>
<comment type="pathway">
    <text evidence="5 21">Cofactor biosynthesis; riboflavin biosynthesis; 2-hydroxy-3-oxobutyl phosphate from D-ribulose 5-phosphate: step 1/1.</text>
</comment>
<dbReference type="NCBIfam" id="NF001591">
    <property type="entry name" value="PRK00393.1"/>
    <property type="match status" value="1"/>
</dbReference>
<comment type="function">
    <text evidence="18 20">Catalyzes the conversion of GTP to 2,5-diamino-6-ribosylamino-4(3H)-pyrimidinone 5'-phosphate (DARP), formate and pyrophosphate.</text>
</comment>
<comment type="similarity">
    <text evidence="20">Belongs to the GTP cyclohydrolase II family.</text>
</comment>
<dbReference type="FunFam" id="3.40.50.10990:FF:000001">
    <property type="entry name" value="Riboflavin biosynthesis protein RibBA"/>
    <property type="match status" value="1"/>
</dbReference>
<evidence type="ECO:0000256" key="2">
    <source>
        <dbReference type="ARBA" id="ARBA00001936"/>
    </source>
</evidence>
<evidence type="ECO:0000313" key="24">
    <source>
        <dbReference type="Proteomes" id="UP000516349"/>
    </source>
</evidence>
<dbReference type="Gene3D" id="3.40.50.10990">
    <property type="entry name" value="GTP cyclohydrolase II"/>
    <property type="match status" value="1"/>
</dbReference>
<dbReference type="PANTHER" id="PTHR21327">
    <property type="entry name" value="GTP CYCLOHYDROLASE II-RELATED"/>
    <property type="match status" value="1"/>
</dbReference>
<comment type="similarity">
    <text evidence="7">In the C-terminal section; belongs to the GTP cyclohydrolase II family.</text>
</comment>
<feature type="binding site" evidence="20">
    <location>
        <position position="289"/>
    </location>
    <ligand>
        <name>Zn(2+)</name>
        <dbReference type="ChEBI" id="CHEBI:29105"/>
        <note>catalytic</note>
    </ligand>
</feature>
<evidence type="ECO:0000256" key="4">
    <source>
        <dbReference type="ARBA" id="ARBA00004853"/>
    </source>
</evidence>